<proteinExistence type="predicted"/>
<dbReference type="Proteomes" id="UP000578077">
    <property type="component" value="Unassembled WGS sequence"/>
</dbReference>
<feature type="compositionally biased region" description="Basic and acidic residues" evidence="1">
    <location>
        <begin position="14"/>
        <end position="25"/>
    </location>
</feature>
<gene>
    <name evidence="2" type="ORF">HNR25_005038</name>
</gene>
<feature type="compositionally biased region" description="Low complexity" evidence="1">
    <location>
        <begin position="96"/>
        <end position="106"/>
    </location>
</feature>
<evidence type="ECO:0000313" key="2">
    <source>
        <dbReference type="EMBL" id="MBB6001209.1"/>
    </source>
</evidence>
<dbReference type="AlphaFoldDB" id="A0A841EIJ9"/>
<protein>
    <submittedName>
        <fullName evidence="2">Uncharacterized protein</fullName>
    </submittedName>
</protein>
<reference evidence="2 3" key="1">
    <citation type="submission" date="2020-08" db="EMBL/GenBank/DDBJ databases">
        <title>Sequencing the genomes of 1000 actinobacteria strains.</title>
        <authorList>
            <person name="Klenk H.-P."/>
        </authorList>
    </citation>
    <scope>NUCLEOTIDE SEQUENCE [LARGE SCALE GENOMIC DNA]</scope>
    <source>
        <strain evidence="2 3">DSM 44593</strain>
    </source>
</reference>
<accession>A0A841EIJ9</accession>
<dbReference type="EMBL" id="JACHLY010000002">
    <property type="protein sequence ID" value="MBB6001209.1"/>
    <property type="molecule type" value="Genomic_DNA"/>
</dbReference>
<comment type="caution">
    <text evidence="2">The sequence shown here is derived from an EMBL/GenBank/DDBJ whole genome shotgun (WGS) entry which is preliminary data.</text>
</comment>
<feature type="compositionally biased region" description="Basic residues" evidence="1">
    <location>
        <begin position="235"/>
        <end position="245"/>
    </location>
</feature>
<sequence>MASAPRAKTRGFLRRPDVARTDPQGRRRRMPRGRRCAPSCAHTLRRRPPCAAPRNDPAAPRPPSPAAYRGRGRRGGSIIAVARPYSLQQADPARRPAPAAVPSASERPARQHPLAAERDRPPQRVLPPEGGAHPPGARPAVTSTGRHPREVTPLAPLHTGQQTRQAVPPQRPAPDPGRADTPGNRDEREPGAPRPPVRNTCERRPRRFSRRGAAPDRPPVREQHREVHPDVFVRDRHHGFPRLRMPRTEAFSGIAAGGGGRSRLHEPARRQHHRKGGSGVLPGLTTGVSAAEP</sequence>
<feature type="compositionally biased region" description="Basic residues" evidence="1">
    <location>
        <begin position="26"/>
        <end position="35"/>
    </location>
</feature>
<name>A0A841EIJ9_9ACTN</name>
<feature type="compositionally biased region" description="Basic and acidic residues" evidence="1">
    <location>
        <begin position="218"/>
        <end position="234"/>
    </location>
</feature>
<organism evidence="2 3">
    <name type="scientific">Streptomonospora salina</name>
    <dbReference type="NCBI Taxonomy" id="104205"/>
    <lineage>
        <taxon>Bacteria</taxon>
        <taxon>Bacillati</taxon>
        <taxon>Actinomycetota</taxon>
        <taxon>Actinomycetes</taxon>
        <taxon>Streptosporangiales</taxon>
        <taxon>Nocardiopsidaceae</taxon>
        <taxon>Streptomonospora</taxon>
    </lineage>
</organism>
<evidence type="ECO:0000256" key="1">
    <source>
        <dbReference type="SAM" id="MobiDB-lite"/>
    </source>
</evidence>
<feature type="region of interest" description="Disordered" evidence="1">
    <location>
        <begin position="1"/>
        <end position="293"/>
    </location>
</feature>
<keyword evidence="3" id="KW-1185">Reference proteome</keyword>
<evidence type="ECO:0000313" key="3">
    <source>
        <dbReference type="Proteomes" id="UP000578077"/>
    </source>
</evidence>